<feature type="transmembrane region" description="Helical" evidence="1">
    <location>
        <begin position="12"/>
        <end position="32"/>
    </location>
</feature>
<dbReference type="AlphaFoldDB" id="A0A0N5ABW6"/>
<evidence type="ECO:0000313" key="2">
    <source>
        <dbReference type="Proteomes" id="UP000046393"/>
    </source>
</evidence>
<proteinExistence type="predicted"/>
<reference evidence="3" key="1">
    <citation type="submission" date="2017-02" db="UniProtKB">
        <authorList>
            <consortium name="WormBaseParasite"/>
        </authorList>
    </citation>
    <scope>IDENTIFICATION</scope>
</reference>
<dbReference type="WBParaSite" id="SMUV_0000164201-mRNA-1">
    <property type="protein sequence ID" value="SMUV_0000164201-mRNA-1"/>
    <property type="gene ID" value="SMUV_0000164201"/>
</dbReference>
<evidence type="ECO:0000256" key="1">
    <source>
        <dbReference type="SAM" id="Phobius"/>
    </source>
</evidence>
<protein>
    <submittedName>
        <fullName evidence="3">TLC domain-containing protein</fullName>
    </submittedName>
</protein>
<evidence type="ECO:0000313" key="3">
    <source>
        <dbReference type="WBParaSite" id="SMUV_0000164201-mRNA-1"/>
    </source>
</evidence>
<feature type="transmembrane region" description="Helical" evidence="1">
    <location>
        <begin position="149"/>
        <end position="167"/>
    </location>
</feature>
<feature type="transmembrane region" description="Helical" evidence="1">
    <location>
        <begin position="98"/>
        <end position="117"/>
    </location>
</feature>
<keyword evidence="1" id="KW-1133">Transmembrane helix</keyword>
<keyword evidence="2" id="KW-1185">Reference proteome</keyword>
<keyword evidence="1" id="KW-0472">Membrane</keyword>
<feature type="transmembrane region" description="Helical" evidence="1">
    <location>
        <begin position="204"/>
        <end position="223"/>
    </location>
</feature>
<accession>A0A0N5ABW6</accession>
<organism evidence="2 3">
    <name type="scientific">Syphacia muris</name>
    <dbReference type="NCBI Taxonomy" id="451379"/>
    <lineage>
        <taxon>Eukaryota</taxon>
        <taxon>Metazoa</taxon>
        <taxon>Ecdysozoa</taxon>
        <taxon>Nematoda</taxon>
        <taxon>Chromadorea</taxon>
        <taxon>Rhabditida</taxon>
        <taxon>Spirurina</taxon>
        <taxon>Oxyuridomorpha</taxon>
        <taxon>Oxyuroidea</taxon>
        <taxon>Oxyuridae</taxon>
        <taxon>Syphacia</taxon>
    </lineage>
</organism>
<keyword evidence="1" id="KW-0812">Transmembrane</keyword>
<dbReference type="Proteomes" id="UP000046393">
    <property type="component" value="Unplaced"/>
</dbReference>
<name>A0A0N5ABW6_9BILA</name>
<sequence length="241" mass="27570">LFQNGVSDGIHWHLLRCVGGQLLSAAFLLLCIHKGASEEVRSTCYLVRIIVSHIFLILYVTSLKYWCYMVIAVYGSMQTLCGWQLGNSLSKNNKVGNFLYQLDSIASIVIGGAFFAFPKWLLYRQSKILINCFLKLIFLNETHEFCGRLLGAFFMATYIVSSHALHWQSHVHRQLAVNSRSLVCMIILVSQLWSQYAYRQWWGGGHWVGIGLYSTWAAICFIYRYSLSRTASKFAKSKKVQ</sequence>